<evidence type="ECO:0000256" key="2">
    <source>
        <dbReference type="SAM" id="Phobius"/>
    </source>
</evidence>
<organism evidence="3 4">
    <name type="scientific">Immersiella caudata</name>
    <dbReference type="NCBI Taxonomy" id="314043"/>
    <lineage>
        <taxon>Eukaryota</taxon>
        <taxon>Fungi</taxon>
        <taxon>Dikarya</taxon>
        <taxon>Ascomycota</taxon>
        <taxon>Pezizomycotina</taxon>
        <taxon>Sordariomycetes</taxon>
        <taxon>Sordariomycetidae</taxon>
        <taxon>Sordariales</taxon>
        <taxon>Lasiosphaeriaceae</taxon>
        <taxon>Immersiella</taxon>
    </lineage>
</organism>
<evidence type="ECO:0000313" key="4">
    <source>
        <dbReference type="Proteomes" id="UP001175000"/>
    </source>
</evidence>
<reference evidence="3" key="1">
    <citation type="submission" date="2023-06" db="EMBL/GenBank/DDBJ databases">
        <title>Genome-scale phylogeny and comparative genomics of the fungal order Sordariales.</title>
        <authorList>
            <consortium name="Lawrence Berkeley National Laboratory"/>
            <person name="Hensen N."/>
            <person name="Bonometti L."/>
            <person name="Westerberg I."/>
            <person name="Brannstrom I.O."/>
            <person name="Guillou S."/>
            <person name="Cros-Aarteil S."/>
            <person name="Calhoun S."/>
            <person name="Haridas S."/>
            <person name="Kuo A."/>
            <person name="Mondo S."/>
            <person name="Pangilinan J."/>
            <person name="Riley R."/>
            <person name="Labutti K."/>
            <person name="Andreopoulos B."/>
            <person name="Lipzen A."/>
            <person name="Chen C."/>
            <person name="Yanf M."/>
            <person name="Daum C."/>
            <person name="Ng V."/>
            <person name="Clum A."/>
            <person name="Steindorff A."/>
            <person name="Ohm R."/>
            <person name="Martin F."/>
            <person name="Silar P."/>
            <person name="Natvig D."/>
            <person name="Lalanne C."/>
            <person name="Gautier V."/>
            <person name="Ament-Velasquez S.L."/>
            <person name="Kruys A."/>
            <person name="Hutchinson M.I."/>
            <person name="Powell A.J."/>
            <person name="Barry K."/>
            <person name="Miller A.N."/>
            <person name="Grigoriev I.V."/>
            <person name="Debuchy R."/>
            <person name="Gladieux P."/>
            <person name="Thoren M.H."/>
            <person name="Johannesson H."/>
        </authorList>
    </citation>
    <scope>NUCLEOTIDE SEQUENCE</scope>
    <source>
        <strain evidence="3">CBS 606.72</strain>
    </source>
</reference>
<comment type="caution">
    <text evidence="3">The sequence shown here is derived from an EMBL/GenBank/DDBJ whole genome shotgun (WGS) entry which is preliminary data.</text>
</comment>
<dbReference type="EMBL" id="JAULSU010000001">
    <property type="protein sequence ID" value="KAK0632026.1"/>
    <property type="molecule type" value="Genomic_DNA"/>
</dbReference>
<dbReference type="Proteomes" id="UP001175000">
    <property type="component" value="Unassembled WGS sequence"/>
</dbReference>
<protein>
    <submittedName>
        <fullName evidence="3">Uncharacterized protein</fullName>
    </submittedName>
</protein>
<evidence type="ECO:0000313" key="3">
    <source>
        <dbReference type="EMBL" id="KAK0632026.1"/>
    </source>
</evidence>
<dbReference type="AlphaFoldDB" id="A0AA39XDM7"/>
<gene>
    <name evidence="3" type="ORF">B0T14DRAFT_559754</name>
</gene>
<name>A0AA39XDM7_9PEZI</name>
<proteinExistence type="predicted"/>
<feature type="transmembrane region" description="Helical" evidence="2">
    <location>
        <begin position="82"/>
        <end position="108"/>
    </location>
</feature>
<feature type="compositionally biased region" description="Polar residues" evidence="1">
    <location>
        <begin position="46"/>
        <end position="55"/>
    </location>
</feature>
<keyword evidence="4" id="KW-1185">Reference proteome</keyword>
<accession>A0AA39XDM7</accession>
<keyword evidence="2" id="KW-0812">Transmembrane</keyword>
<sequence length="328" mass="35951">MAPGRQSGFRLSLPPPLPMIIEDPVDLPPAIPAKSPRRLAAPPRSLGSTPQSSELSVPDRTSEALEKGLHLREREWVAKRGGWYRLILGVILILALIIGLSVGLTLGLRNRNPPPAPLPTSIFPSGSYAFTTSLTSVSTRCTTNPSTWACFPYSTFSPSNPSLSEATFYWIIQPLTSYSYSISSSDNPFAPQFKNLPLTLLDSNQYSERFTFNFTLDFVVTPNVPLPDNGSGMSRGATRCTFYDTVMSATIWTKMRGEYPAGIERWEVPVNRTKVFAGWPFRVEVRQVKGGAGPECRDGEGRVVNLGGDWVGECGCEYGNFNLFGSGE</sequence>
<keyword evidence="2" id="KW-0472">Membrane</keyword>
<evidence type="ECO:0000256" key="1">
    <source>
        <dbReference type="SAM" id="MobiDB-lite"/>
    </source>
</evidence>
<keyword evidence="2" id="KW-1133">Transmembrane helix</keyword>
<feature type="region of interest" description="Disordered" evidence="1">
    <location>
        <begin position="30"/>
        <end position="64"/>
    </location>
</feature>